<feature type="signal peptide" evidence="3">
    <location>
        <begin position="1"/>
        <end position="18"/>
    </location>
</feature>
<evidence type="ECO:0000313" key="6">
    <source>
        <dbReference type="EMBL" id="KAJ7754404.1"/>
    </source>
</evidence>
<sequence length="173" mass="18330">MWILTVLSALSLLGTAHAGEFSFLVPFAKKVPRRSSKRRALAALRGKPATTVLTEKALSAGGASTITVNGSDSDYEYLTNVTIGGQHFSLNVDTGSSDTWVPQKGFECFDLEGNSVPPATCAFGTAGFDTAIEDVTKSNHLVELGQQHFDHGTSSVTKVSSGRDTGQPVYQYG</sequence>
<gene>
    <name evidence="7" type="ORF">DFH07DRAFT_769962</name>
    <name evidence="6" type="ORF">DFH07DRAFT_773794</name>
    <name evidence="5" type="ORF">DFH07DRAFT_775173</name>
</gene>
<protein>
    <recommendedName>
        <fullName evidence="4">Peptidase A1 domain-containing protein</fullName>
    </recommendedName>
</protein>
<feature type="domain" description="Peptidase A1" evidence="4">
    <location>
        <begin position="77"/>
        <end position="173"/>
    </location>
</feature>
<dbReference type="EMBL" id="JARJLG010000067">
    <property type="protein sequence ID" value="KAJ7754404.1"/>
    <property type="molecule type" value="Genomic_DNA"/>
</dbReference>
<reference evidence="7" key="1">
    <citation type="submission" date="2023-03" db="EMBL/GenBank/DDBJ databases">
        <title>Massive genome expansion in bonnet fungi (Mycena s.s.) driven by repeated elements and novel gene families across ecological guilds.</title>
        <authorList>
            <consortium name="Lawrence Berkeley National Laboratory"/>
            <person name="Harder C.B."/>
            <person name="Miyauchi S."/>
            <person name="Viragh M."/>
            <person name="Kuo A."/>
            <person name="Thoen E."/>
            <person name="Andreopoulos B."/>
            <person name="Lu D."/>
            <person name="Skrede I."/>
            <person name="Drula E."/>
            <person name="Henrissat B."/>
            <person name="Morin E."/>
            <person name="Kohler A."/>
            <person name="Barry K."/>
            <person name="LaButti K."/>
            <person name="Morin E."/>
            <person name="Salamov A."/>
            <person name="Lipzen A."/>
            <person name="Mereny Z."/>
            <person name="Hegedus B."/>
            <person name="Baldrian P."/>
            <person name="Stursova M."/>
            <person name="Weitz H."/>
            <person name="Taylor A."/>
            <person name="Grigoriev I.V."/>
            <person name="Nagy L.G."/>
            <person name="Martin F."/>
            <person name="Kauserud H."/>
        </authorList>
    </citation>
    <scope>NUCLEOTIDE SEQUENCE</scope>
    <source>
        <strain evidence="7">CBHHK188m</strain>
    </source>
</reference>
<dbReference type="EMBL" id="JARJLG010000033">
    <property type="protein sequence ID" value="KAJ7766424.1"/>
    <property type="molecule type" value="Genomic_DNA"/>
</dbReference>
<keyword evidence="8" id="KW-1185">Reference proteome</keyword>
<dbReference type="Pfam" id="PF00026">
    <property type="entry name" value="Asp"/>
    <property type="match status" value="1"/>
</dbReference>
<keyword evidence="1" id="KW-0378">Hydrolase</keyword>
<feature type="chain" id="PRO_5042441932" description="Peptidase A1 domain-containing protein" evidence="3">
    <location>
        <begin position="19"/>
        <end position="173"/>
    </location>
</feature>
<accession>A0AAD7JJZ5</accession>
<evidence type="ECO:0000256" key="1">
    <source>
        <dbReference type="ARBA" id="ARBA00022750"/>
    </source>
</evidence>
<keyword evidence="1" id="KW-0645">Protease</keyword>
<evidence type="ECO:0000313" key="5">
    <source>
        <dbReference type="EMBL" id="KAJ7750485.1"/>
    </source>
</evidence>
<name>A0AAD7JJZ5_9AGAR</name>
<dbReference type="InterPro" id="IPR033121">
    <property type="entry name" value="PEPTIDASE_A1"/>
</dbReference>
<dbReference type="PROSITE" id="PS00141">
    <property type="entry name" value="ASP_PROTEASE"/>
    <property type="match status" value="1"/>
</dbReference>
<evidence type="ECO:0000256" key="2">
    <source>
        <dbReference type="SAM" id="MobiDB-lite"/>
    </source>
</evidence>
<dbReference type="Gene3D" id="2.40.70.10">
    <property type="entry name" value="Acid Proteases"/>
    <property type="match status" value="1"/>
</dbReference>
<dbReference type="GO" id="GO:0004190">
    <property type="term" value="F:aspartic-type endopeptidase activity"/>
    <property type="evidence" value="ECO:0007669"/>
    <property type="project" value="UniProtKB-KW"/>
</dbReference>
<feature type="region of interest" description="Disordered" evidence="2">
    <location>
        <begin position="152"/>
        <end position="173"/>
    </location>
</feature>
<dbReference type="PROSITE" id="PS51767">
    <property type="entry name" value="PEPTIDASE_A1"/>
    <property type="match status" value="1"/>
</dbReference>
<dbReference type="Proteomes" id="UP001215280">
    <property type="component" value="Unassembled WGS sequence"/>
</dbReference>
<keyword evidence="1" id="KW-0064">Aspartyl protease</keyword>
<dbReference type="EMBL" id="JARJLG010000082">
    <property type="protein sequence ID" value="KAJ7750485.1"/>
    <property type="molecule type" value="Genomic_DNA"/>
</dbReference>
<comment type="caution">
    <text evidence="7">The sequence shown here is derived from an EMBL/GenBank/DDBJ whole genome shotgun (WGS) entry which is preliminary data.</text>
</comment>
<dbReference type="SUPFAM" id="SSF50630">
    <property type="entry name" value="Acid proteases"/>
    <property type="match status" value="1"/>
</dbReference>
<proteinExistence type="predicted"/>
<evidence type="ECO:0000259" key="4">
    <source>
        <dbReference type="PROSITE" id="PS51767"/>
    </source>
</evidence>
<dbReference type="InterPro" id="IPR021109">
    <property type="entry name" value="Peptidase_aspartic_dom_sf"/>
</dbReference>
<evidence type="ECO:0000313" key="7">
    <source>
        <dbReference type="EMBL" id="KAJ7766424.1"/>
    </source>
</evidence>
<organism evidence="7 8">
    <name type="scientific">Mycena maculata</name>
    <dbReference type="NCBI Taxonomy" id="230809"/>
    <lineage>
        <taxon>Eukaryota</taxon>
        <taxon>Fungi</taxon>
        <taxon>Dikarya</taxon>
        <taxon>Basidiomycota</taxon>
        <taxon>Agaricomycotina</taxon>
        <taxon>Agaricomycetes</taxon>
        <taxon>Agaricomycetidae</taxon>
        <taxon>Agaricales</taxon>
        <taxon>Marasmiineae</taxon>
        <taxon>Mycenaceae</taxon>
        <taxon>Mycena</taxon>
    </lineage>
</organism>
<evidence type="ECO:0000256" key="3">
    <source>
        <dbReference type="SAM" id="SignalP"/>
    </source>
</evidence>
<dbReference type="AlphaFoldDB" id="A0AAD7JJZ5"/>
<dbReference type="GO" id="GO:0006508">
    <property type="term" value="P:proteolysis"/>
    <property type="evidence" value="ECO:0007669"/>
    <property type="project" value="InterPro"/>
</dbReference>
<keyword evidence="3" id="KW-0732">Signal</keyword>
<dbReference type="InterPro" id="IPR001969">
    <property type="entry name" value="Aspartic_peptidase_AS"/>
</dbReference>
<feature type="compositionally biased region" description="Polar residues" evidence="2">
    <location>
        <begin position="152"/>
        <end position="164"/>
    </location>
</feature>
<evidence type="ECO:0000313" key="8">
    <source>
        <dbReference type="Proteomes" id="UP001215280"/>
    </source>
</evidence>